<comment type="similarity">
    <text evidence="10">Belongs to the insect chemoreceptor superfamily. Heteromeric odorant receptor channel (TC 1.A.69) family.</text>
</comment>
<organism evidence="11 12">
    <name type="scientific">Zophobas morio</name>
    <dbReference type="NCBI Taxonomy" id="2755281"/>
    <lineage>
        <taxon>Eukaryota</taxon>
        <taxon>Metazoa</taxon>
        <taxon>Ecdysozoa</taxon>
        <taxon>Arthropoda</taxon>
        <taxon>Hexapoda</taxon>
        <taxon>Insecta</taxon>
        <taxon>Pterygota</taxon>
        <taxon>Neoptera</taxon>
        <taxon>Endopterygota</taxon>
        <taxon>Coleoptera</taxon>
        <taxon>Polyphaga</taxon>
        <taxon>Cucujiformia</taxon>
        <taxon>Tenebrionidae</taxon>
        <taxon>Zophobas</taxon>
    </lineage>
</organism>
<feature type="transmembrane region" description="Helical" evidence="10">
    <location>
        <begin position="127"/>
        <end position="148"/>
    </location>
</feature>
<dbReference type="GO" id="GO:0004984">
    <property type="term" value="F:olfactory receptor activity"/>
    <property type="evidence" value="ECO:0007669"/>
    <property type="project" value="InterPro"/>
</dbReference>
<comment type="caution">
    <text evidence="11">The sequence shown here is derived from an EMBL/GenBank/DDBJ whole genome shotgun (WGS) entry which is preliminary data.</text>
</comment>
<feature type="transmembrane region" description="Helical" evidence="10">
    <location>
        <begin position="42"/>
        <end position="63"/>
    </location>
</feature>
<keyword evidence="3 10" id="KW-0716">Sensory transduction</keyword>
<keyword evidence="12" id="KW-1185">Reference proteome</keyword>
<dbReference type="GO" id="GO:0007165">
    <property type="term" value="P:signal transduction"/>
    <property type="evidence" value="ECO:0007669"/>
    <property type="project" value="UniProtKB-KW"/>
</dbReference>
<evidence type="ECO:0000256" key="1">
    <source>
        <dbReference type="ARBA" id="ARBA00004651"/>
    </source>
</evidence>
<feature type="transmembrane region" description="Helical" evidence="10">
    <location>
        <begin position="240"/>
        <end position="262"/>
    </location>
</feature>
<dbReference type="PANTHER" id="PTHR21137">
    <property type="entry name" value="ODORANT RECEPTOR"/>
    <property type="match status" value="1"/>
</dbReference>
<evidence type="ECO:0000256" key="6">
    <source>
        <dbReference type="ARBA" id="ARBA00022989"/>
    </source>
</evidence>
<protein>
    <recommendedName>
        <fullName evidence="10">Odorant receptor</fullName>
    </recommendedName>
</protein>
<keyword evidence="8 10" id="KW-0675">Receptor</keyword>
<keyword evidence="6 10" id="KW-1133">Transmembrane helix</keyword>
<keyword evidence="4 10" id="KW-0812">Transmembrane</keyword>
<comment type="caution">
    <text evidence="10">Lacks conserved residue(s) required for the propagation of feature annotation.</text>
</comment>
<evidence type="ECO:0000313" key="12">
    <source>
        <dbReference type="Proteomes" id="UP001168821"/>
    </source>
</evidence>
<evidence type="ECO:0000256" key="8">
    <source>
        <dbReference type="ARBA" id="ARBA00023170"/>
    </source>
</evidence>
<evidence type="ECO:0000256" key="9">
    <source>
        <dbReference type="ARBA" id="ARBA00023224"/>
    </source>
</evidence>
<dbReference type="GO" id="GO:0005549">
    <property type="term" value="F:odorant binding"/>
    <property type="evidence" value="ECO:0007669"/>
    <property type="project" value="InterPro"/>
</dbReference>
<comment type="subcellular location">
    <subcellularLocation>
        <location evidence="1 10">Cell membrane</location>
        <topology evidence="1 10">Multi-pass membrane protein</topology>
    </subcellularLocation>
</comment>
<reference evidence="11" key="1">
    <citation type="journal article" date="2023" name="G3 (Bethesda)">
        <title>Whole genome assemblies of Zophobas morio and Tenebrio molitor.</title>
        <authorList>
            <person name="Kaur S."/>
            <person name="Stinson S.A."/>
            <person name="diCenzo G.C."/>
        </authorList>
    </citation>
    <scope>NUCLEOTIDE SEQUENCE</scope>
    <source>
        <strain evidence="11">QUZm001</strain>
    </source>
</reference>
<evidence type="ECO:0000256" key="4">
    <source>
        <dbReference type="ARBA" id="ARBA00022692"/>
    </source>
</evidence>
<dbReference type="EMBL" id="JALNTZ010000004">
    <property type="protein sequence ID" value="KAJ3656995.1"/>
    <property type="molecule type" value="Genomic_DNA"/>
</dbReference>
<sequence>MPETDRNNTNIDFEISNYPKNDCLRLARFFCIDIFEITLIKILVVGTVYVTLLITLAQTYIFLENFDLKYFIQYAPPYFVLQFVTASCCGVLFKSTKCLQKLQDLRMFVPKDKKDEIFKKIEREARLANFGVITLLLLGSFSGFVILVPSDKDEDMYFIYDLIKDFMLPSWKTQQTFVNFIYCSYHIKFQRELTVNCIKKIHGLCESREQHQEEIKEILKFVTLWQNDIIAYGYFVLKQIWPVILSHSLFGGLFFISMLFLILTVEHTFILYARIVPIFVTSTLIGVSVITLGQHLQDSTVECFNELCTLNWYNWYEENKKVYLIMLSSQVVPFKIKLTENIAINYSLGFIICKTVYSVVSVLIHMKNANYN</sequence>
<dbReference type="GO" id="GO:0005886">
    <property type="term" value="C:plasma membrane"/>
    <property type="evidence" value="ECO:0007669"/>
    <property type="project" value="UniProtKB-SubCell"/>
</dbReference>
<feature type="transmembrane region" description="Helical" evidence="10">
    <location>
        <begin position="75"/>
        <end position="93"/>
    </location>
</feature>
<keyword evidence="2" id="KW-1003">Cell membrane</keyword>
<feature type="transmembrane region" description="Helical" evidence="10">
    <location>
        <begin position="269"/>
        <end position="292"/>
    </location>
</feature>
<dbReference type="Proteomes" id="UP001168821">
    <property type="component" value="Unassembled WGS sequence"/>
</dbReference>
<keyword evidence="7 10" id="KW-0472">Membrane</keyword>
<gene>
    <name evidence="11" type="ORF">Zmor_016031</name>
</gene>
<name>A0AA38IJ26_9CUCU</name>
<proteinExistence type="inferred from homology"/>
<evidence type="ECO:0000313" key="11">
    <source>
        <dbReference type="EMBL" id="KAJ3656995.1"/>
    </source>
</evidence>
<evidence type="ECO:0000256" key="3">
    <source>
        <dbReference type="ARBA" id="ARBA00022606"/>
    </source>
</evidence>
<evidence type="ECO:0000256" key="5">
    <source>
        <dbReference type="ARBA" id="ARBA00022725"/>
    </source>
</evidence>
<evidence type="ECO:0000256" key="2">
    <source>
        <dbReference type="ARBA" id="ARBA00022475"/>
    </source>
</evidence>
<keyword evidence="9 10" id="KW-0807">Transducer</keyword>
<dbReference type="PANTHER" id="PTHR21137:SF35">
    <property type="entry name" value="ODORANT RECEPTOR 19A-RELATED"/>
    <property type="match status" value="1"/>
</dbReference>
<evidence type="ECO:0000256" key="10">
    <source>
        <dbReference type="RuleBase" id="RU351113"/>
    </source>
</evidence>
<dbReference type="InterPro" id="IPR004117">
    <property type="entry name" value="7tm6_olfct_rcpt"/>
</dbReference>
<evidence type="ECO:0000256" key="7">
    <source>
        <dbReference type="ARBA" id="ARBA00023136"/>
    </source>
</evidence>
<feature type="transmembrane region" description="Helical" evidence="10">
    <location>
        <begin position="343"/>
        <end position="364"/>
    </location>
</feature>
<keyword evidence="5 10" id="KW-0552">Olfaction</keyword>
<dbReference type="AlphaFoldDB" id="A0AA38IJ26"/>
<accession>A0AA38IJ26</accession>